<dbReference type="InterPro" id="IPR043128">
    <property type="entry name" value="Rev_trsase/Diguanyl_cyclase"/>
</dbReference>
<proteinExistence type="predicted"/>
<evidence type="ECO:0000313" key="2">
    <source>
        <dbReference type="EMBL" id="KAE9085738.1"/>
    </source>
</evidence>
<reference evidence="4 5" key="1">
    <citation type="submission" date="2018-09" db="EMBL/GenBank/DDBJ databases">
        <title>Genomic investigation of the strawberry pathogen Phytophthora fragariae indicates pathogenicity is determined by transcriptional variation in three key races.</title>
        <authorList>
            <person name="Adams T.M."/>
            <person name="Armitage A.D."/>
            <person name="Sobczyk M.K."/>
            <person name="Bates H.J."/>
            <person name="Dunwell J.M."/>
            <person name="Nellist C.F."/>
            <person name="Harrison R.J."/>
        </authorList>
    </citation>
    <scope>NUCLEOTIDE SEQUENCE [LARGE SCALE GENOMIC DNA]</scope>
    <source>
        <strain evidence="3 4">BC-23</strain>
        <strain evidence="2 5">ONT-3</strain>
    </source>
</reference>
<dbReference type="PANTHER" id="PTHR24559:SF444">
    <property type="entry name" value="REVERSE TRANSCRIPTASE DOMAIN-CONTAINING PROTEIN"/>
    <property type="match status" value="1"/>
</dbReference>
<evidence type="ECO:0000313" key="4">
    <source>
        <dbReference type="Proteomes" id="UP000476176"/>
    </source>
</evidence>
<dbReference type="Gene3D" id="3.30.70.270">
    <property type="match status" value="1"/>
</dbReference>
<dbReference type="Pfam" id="PF00078">
    <property type="entry name" value="RVT_1"/>
    <property type="match status" value="1"/>
</dbReference>
<feature type="domain" description="Reverse transcriptase" evidence="1">
    <location>
        <begin position="162"/>
        <end position="286"/>
    </location>
</feature>
<protein>
    <recommendedName>
        <fullName evidence="1">Reverse transcriptase domain-containing protein</fullName>
    </recommendedName>
</protein>
<dbReference type="CDD" id="cd01647">
    <property type="entry name" value="RT_LTR"/>
    <property type="match status" value="1"/>
</dbReference>
<gene>
    <name evidence="3" type="ORF">PF004_g22451</name>
    <name evidence="2" type="ORF">PF010_g20346</name>
</gene>
<evidence type="ECO:0000313" key="3">
    <source>
        <dbReference type="EMBL" id="KAE9188618.1"/>
    </source>
</evidence>
<dbReference type="Gene3D" id="3.10.10.10">
    <property type="entry name" value="HIV Type 1 Reverse Transcriptase, subunit A, domain 1"/>
    <property type="match status" value="1"/>
</dbReference>
<comment type="caution">
    <text evidence="3">The sequence shown here is derived from an EMBL/GenBank/DDBJ whole genome shotgun (WGS) entry which is preliminary data.</text>
</comment>
<organism evidence="3 4">
    <name type="scientific">Phytophthora fragariae</name>
    <dbReference type="NCBI Taxonomy" id="53985"/>
    <lineage>
        <taxon>Eukaryota</taxon>
        <taxon>Sar</taxon>
        <taxon>Stramenopiles</taxon>
        <taxon>Oomycota</taxon>
        <taxon>Peronosporomycetes</taxon>
        <taxon>Peronosporales</taxon>
        <taxon>Peronosporaceae</taxon>
        <taxon>Phytophthora</taxon>
    </lineage>
</organism>
<dbReference type="InterPro" id="IPR053134">
    <property type="entry name" value="RNA-dir_DNA_polymerase"/>
</dbReference>
<dbReference type="InterPro" id="IPR043502">
    <property type="entry name" value="DNA/RNA_pol_sf"/>
</dbReference>
<dbReference type="InterPro" id="IPR000477">
    <property type="entry name" value="RT_dom"/>
</dbReference>
<evidence type="ECO:0000313" key="5">
    <source>
        <dbReference type="Proteomes" id="UP000488956"/>
    </source>
</evidence>
<sequence>MELGPASDLLLGRDHLAALGIGVTKLPFATAAATAVTAPLPAEDEADYVPPRVFGSTPDYDKYRDKVLRLLDAEITANQDISLGTFCNVPGSEVHIITLEGKRCYRLQCPLPHAVKPAVTKQAQEWLAAGIIGPAPPGCDWNSPLTHSYKKLPDGRKIDIRTCFDARGVNVILVVVDKHPLPLIKETHTGFKGKRFVSALDLKWSFHQFMVALCDRSKLSFTWEGVQYCFNGCPFGLTPVSHHVQRVIQGALRDLYYCCRVFIDDITIFSDTLEQHVEYLRAVLSRQRD</sequence>
<dbReference type="PANTHER" id="PTHR24559">
    <property type="entry name" value="TRANSPOSON TY3-I GAG-POL POLYPROTEIN"/>
    <property type="match status" value="1"/>
</dbReference>
<dbReference type="EMBL" id="QXFX01001723">
    <property type="protein sequence ID" value="KAE9085738.1"/>
    <property type="molecule type" value="Genomic_DNA"/>
</dbReference>
<dbReference type="Proteomes" id="UP000476176">
    <property type="component" value="Unassembled WGS sequence"/>
</dbReference>
<evidence type="ECO:0000259" key="1">
    <source>
        <dbReference type="Pfam" id="PF00078"/>
    </source>
</evidence>
<name>A0A6G0N102_9STRA</name>
<dbReference type="SUPFAM" id="SSF56672">
    <property type="entry name" value="DNA/RNA polymerases"/>
    <property type="match status" value="1"/>
</dbReference>
<dbReference type="Proteomes" id="UP000488956">
    <property type="component" value="Unassembled WGS sequence"/>
</dbReference>
<accession>A0A6G0N102</accession>
<dbReference type="AlphaFoldDB" id="A0A6G0N102"/>
<dbReference type="EMBL" id="QXGC01002252">
    <property type="protein sequence ID" value="KAE9188618.1"/>
    <property type="molecule type" value="Genomic_DNA"/>
</dbReference>